<keyword evidence="8" id="KW-1185">Reference proteome</keyword>
<evidence type="ECO:0000256" key="2">
    <source>
        <dbReference type="ARBA" id="ARBA00022679"/>
    </source>
</evidence>
<feature type="domain" description="Carbohydrate kinase FGGY N-terminal" evidence="5">
    <location>
        <begin position="6"/>
        <end position="248"/>
    </location>
</feature>
<feature type="domain" description="Carbohydrate kinase FGGY C-terminal" evidence="6">
    <location>
        <begin position="258"/>
        <end position="462"/>
    </location>
</feature>
<comment type="similarity">
    <text evidence="1 4">Belongs to the FGGY kinase family.</text>
</comment>
<evidence type="ECO:0000256" key="1">
    <source>
        <dbReference type="ARBA" id="ARBA00009156"/>
    </source>
</evidence>
<evidence type="ECO:0000256" key="3">
    <source>
        <dbReference type="ARBA" id="ARBA00022777"/>
    </source>
</evidence>
<dbReference type="CDD" id="cd07808">
    <property type="entry name" value="ASKHA_NBD_FGGY_EcXK-like"/>
    <property type="match status" value="1"/>
</dbReference>
<evidence type="ECO:0000313" key="7">
    <source>
        <dbReference type="EMBL" id="GAA6407805.1"/>
    </source>
</evidence>
<dbReference type="InterPro" id="IPR018483">
    <property type="entry name" value="Carb_kinase_FGGY_CS"/>
</dbReference>
<sequence>MDDKILMGFDFGTNGVKAVAYSVKQEKVVMSAYKSYPVVTPYKNQAEHIPKEWWNAFVWCIGKLLAENTFQKDQVSALCVSSHTPTLTPIGEDGEPLMNGMIWADGRAVSESLELRRDYGEEIALVNPAFIRPYHIISKLFWLKKHKKDIYDRAVMFLDCSNYITYRLTSRFTIDRSMATNYHFYNIFEKKWDSGLAEKLQIDLECFPEVCDCNEVIGCITEEAAQELGLPKHILVAAGASDTAMAALSAGIFNTNQMAYSCGTGSSVVMLRECTERETYKTDDRLITIGYADKDYMMNIGVMSNTGGAFKWMKEAVCDMETLCAVTLHKDVFTVMSDYVTEAPIGANGIVFLPYLAGELSPIYNPNARGVFFGLSGTSTKKEMLRAVMEGTCYAVRQNVDIVLDAQEMKPDAVEGIVATGGPCKSSAWMQMLSDILGIPVTIQENTEGAAIGDVVVAGCAAGIFSNLKEGAEKMKTIGRTYLPDPENQRQYEINYKTYCELQKCLLPCFDSHMLRQKSRGTYQLEEETYEDCVHR</sequence>
<dbReference type="Proteomes" id="UP001600943">
    <property type="component" value="Unassembled WGS sequence"/>
</dbReference>
<evidence type="ECO:0000313" key="8">
    <source>
        <dbReference type="Proteomes" id="UP001600943"/>
    </source>
</evidence>
<protein>
    <submittedName>
        <fullName evidence="7">Xylulokinase</fullName>
    </submittedName>
</protein>
<keyword evidence="3 4" id="KW-0418">Kinase</keyword>
<dbReference type="InterPro" id="IPR018484">
    <property type="entry name" value="FGGY_N"/>
</dbReference>
<keyword evidence="2 4" id="KW-0808">Transferase</keyword>
<organism evidence="7 8">
    <name type="scientific">Blautia hominis</name>
    <dbReference type="NCBI Taxonomy" id="2025493"/>
    <lineage>
        <taxon>Bacteria</taxon>
        <taxon>Bacillati</taxon>
        <taxon>Bacillota</taxon>
        <taxon>Clostridia</taxon>
        <taxon>Lachnospirales</taxon>
        <taxon>Lachnospiraceae</taxon>
        <taxon>Blautia</taxon>
    </lineage>
</organism>
<dbReference type="InterPro" id="IPR000577">
    <property type="entry name" value="Carb_kinase_FGGY"/>
</dbReference>
<dbReference type="PIRSF" id="PIRSF000538">
    <property type="entry name" value="GlpK"/>
    <property type="match status" value="1"/>
</dbReference>
<accession>A0ABQ0B8M7</accession>
<proteinExistence type="inferred from homology"/>
<dbReference type="InterPro" id="IPR018485">
    <property type="entry name" value="FGGY_C"/>
</dbReference>
<evidence type="ECO:0000259" key="5">
    <source>
        <dbReference type="Pfam" id="PF00370"/>
    </source>
</evidence>
<evidence type="ECO:0000259" key="6">
    <source>
        <dbReference type="Pfam" id="PF02782"/>
    </source>
</evidence>
<dbReference type="RefSeq" id="WP_104805173.1">
    <property type="nucleotide sequence ID" value="NZ_BAABYW010000001.1"/>
</dbReference>
<dbReference type="Pfam" id="PF02782">
    <property type="entry name" value="FGGY_C"/>
    <property type="match status" value="1"/>
</dbReference>
<dbReference type="PANTHER" id="PTHR43095:SF2">
    <property type="entry name" value="GLUCONOKINASE"/>
    <property type="match status" value="1"/>
</dbReference>
<name>A0ABQ0B8M7_9FIRM</name>
<dbReference type="InterPro" id="IPR043129">
    <property type="entry name" value="ATPase_NBD"/>
</dbReference>
<reference evidence="7 8" key="1">
    <citation type="submission" date="2024-04" db="EMBL/GenBank/DDBJ databases">
        <title>Defined microbial consortia suppress multidrug-resistant proinflammatory Enterobacteriaceae via ecological control.</title>
        <authorList>
            <person name="Furuichi M."/>
            <person name="Kawaguchi T."/>
            <person name="Pust M."/>
            <person name="Yasuma K."/>
            <person name="Plichta D."/>
            <person name="Hasegawa N."/>
            <person name="Ohya T."/>
            <person name="Bhattarai S."/>
            <person name="Sasajima S."/>
            <person name="Aoto Y."/>
            <person name="Tuganbaev T."/>
            <person name="Yaginuma M."/>
            <person name="Ueda M."/>
            <person name="Okahashi N."/>
            <person name="Amafuji K."/>
            <person name="Kiridooshi Y."/>
            <person name="Sugita K."/>
            <person name="Strazar M."/>
            <person name="Skelly A."/>
            <person name="Suda W."/>
            <person name="Hattori M."/>
            <person name="Nakamoto N."/>
            <person name="Caballero S."/>
            <person name="Norman J."/>
            <person name="Olle B."/>
            <person name="Tanoue T."/>
            <person name="Arita M."/>
            <person name="Bucci V."/>
            <person name="Atarashi K."/>
            <person name="Xavier R."/>
            <person name="Honda K."/>
        </authorList>
    </citation>
    <scope>NUCLEOTIDE SEQUENCE [LARGE SCALE GENOMIC DNA]</scope>
    <source>
        <strain evidence="8">k04-0078-D8-1</strain>
    </source>
</reference>
<gene>
    <name evidence="7" type="primary">xylB_3</name>
    <name evidence="7" type="ORF">K040078D81_19220</name>
</gene>
<dbReference type="Gene3D" id="3.30.420.40">
    <property type="match status" value="2"/>
</dbReference>
<dbReference type="Pfam" id="PF00370">
    <property type="entry name" value="FGGY_N"/>
    <property type="match status" value="1"/>
</dbReference>
<dbReference type="PROSITE" id="PS00445">
    <property type="entry name" value="FGGY_KINASES_2"/>
    <property type="match status" value="1"/>
</dbReference>
<dbReference type="EMBL" id="BAABYW010000001">
    <property type="protein sequence ID" value="GAA6407805.1"/>
    <property type="molecule type" value="Genomic_DNA"/>
</dbReference>
<dbReference type="PANTHER" id="PTHR43095">
    <property type="entry name" value="SUGAR KINASE"/>
    <property type="match status" value="1"/>
</dbReference>
<comment type="caution">
    <text evidence="7">The sequence shown here is derived from an EMBL/GenBank/DDBJ whole genome shotgun (WGS) entry which is preliminary data.</text>
</comment>
<dbReference type="SUPFAM" id="SSF53067">
    <property type="entry name" value="Actin-like ATPase domain"/>
    <property type="match status" value="2"/>
</dbReference>
<dbReference type="InterPro" id="IPR050406">
    <property type="entry name" value="FGGY_Carb_Kinase"/>
</dbReference>
<evidence type="ECO:0000256" key="4">
    <source>
        <dbReference type="RuleBase" id="RU003733"/>
    </source>
</evidence>